<name>A0A951PTN2_9CYAN</name>
<dbReference type="Proteomes" id="UP000753908">
    <property type="component" value="Unassembled WGS sequence"/>
</dbReference>
<evidence type="ECO:0000313" key="3">
    <source>
        <dbReference type="EMBL" id="MBW4548762.1"/>
    </source>
</evidence>
<reference evidence="3" key="1">
    <citation type="submission" date="2021-05" db="EMBL/GenBank/DDBJ databases">
        <authorList>
            <person name="Pietrasiak N."/>
            <person name="Ward R."/>
            <person name="Stajich J.E."/>
            <person name="Kurbessoian T."/>
        </authorList>
    </citation>
    <scope>NUCLEOTIDE SEQUENCE</scope>
    <source>
        <strain evidence="3">CPER-KK1</strain>
    </source>
</reference>
<organism evidence="3 4">
    <name type="scientific">Symplocastrum torsivum CPER-KK1</name>
    <dbReference type="NCBI Taxonomy" id="450513"/>
    <lineage>
        <taxon>Bacteria</taxon>
        <taxon>Bacillati</taxon>
        <taxon>Cyanobacteriota</taxon>
        <taxon>Cyanophyceae</taxon>
        <taxon>Oscillatoriophycideae</taxon>
        <taxon>Oscillatoriales</taxon>
        <taxon>Microcoleaceae</taxon>
        <taxon>Symplocastrum</taxon>
    </lineage>
</organism>
<dbReference type="AlphaFoldDB" id="A0A951PTN2"/>
<evidence type="ECO:0000256" key="1">
    <source>
        <dbReference type="SAM" id="MobiDB-lite"/>
    </source>
</evidence>
<protein>
    <submittedName>
        <fullName evidence="3">Transposase</fullName>
    </submittedName>
</protein>
<gene>
    <name evidence="3" type="ORF">KME25_30805</name>
</gene>
<dbReference type="InterPro" id="IPR038717">
    <property type="entry name" value="Tc1-like_DDE_dom"/>
</dbReference>
<feature type="region of interest" description="Disordered" evidence="1">
    <location>
        <begin position="86"/>
        <end position="106"/>
    </location>
</feature>
<feature type="domain" description="Tc1-like transposase DDE" evidence="2">
    <location>
        <begin position="9"/>
        <end position="65"/>
    </location>
</feature>
<proteinExistence type="predicted"/>
<evidence type="ECO:0000313" key="4">
    <source>
        <dbReference type="Proteomes" id="UP000753908"/>
    </source>
</evidence>
<dbReference type="EMBL" id="JAHHIF010000071">
    <property type="protein sequence ID" value="MBW4548762.1"/>
    <property type="molecule type" value="Genomic_DNA"/>
</dbReference>
<reference evidence="3" key="2">
    <citation type="journal article" date="2022" name="Microbiol. Resour. Announc.">
        <title>Metagenome Sequencing to Explore Phylogenomics of Terrestrial Cyanobacteria.</title>
        <authorList>
            <person name="Ward R.D."/>
            <person name="Stajich J.E."/>
            <person name="Johansen J.R."/>
            <person name="Huntemann M."/>
            <person name="Clum A."/>
            <person name="Foster B."/>
            <person name="Foster B."/>
            <person name="Roux S."/>
            <person name="Palaniappan K."/>
            <person name="Varghese N."/>
            <person name="Mukherjee S."/>
            <person name="Reddy T.B.K."/>
            <person name="Daum C."/>
            <person name="Copeland A."/>
            <person name="Chen I.A."/>
            <person name="Ivanova N.N."/>
            <person name="Kyrpides N.C."/>
            <person name="Shapiro N."/>
            <person name="Eloe-Fadrosh E.A."/>
            <person name="Pietrasiak N."/>
        </authorList>
    </citation>
    <scope>NUCLEOTIDE SEQUENCE</scope>
    <source>
        <strain evidence="3">CPER-KK1</strain>
    </source>
</reference>
<sequence length="106" mass="12399">MESSELQLLHTSTQVQQNWSQWEAQGLYLFFLPAFCSEMNRIELEWHQLKTHELAGQMFEDELDLDRKLNIKIQLVLFAIAFGKGSDRRCSKEGISSPARKRRSQV</sequence>
<comment type="caution">
    <text evidence="3">The sequence shown here is derived from an EMBL/GenBank/DDBJ whole genome shotgun (WGS) entry which is preliminary data.</text>
</comment>
<evidence type="ECO:0000259" key="2">
    <source>
        <dbReference type="Pfam" id="PF13358"/>
    </source>
</evidence>
<accession>A0A951PTN2</accession>
<dbReference type="Pfam" id="PF13358">
    <property type="entry name" value="DDE_3"/>
    <property type="match status" value="1"/>
</dbReference>